<comment type="caution">
    <text evidence="2">The sequence shown here is derived from an EMBL/GenBank/DDBJ whole genome shotgun (WGS) entry which is preliminary data.</text>
</comment>
<dbReference type="GO" id="GO:0006338">
    <property type="term" value="P:chromatin remodeling"/>
    <property type="evidence" value="ECO:0007669"/>
    <property type="project" value="UniProtKB-ARBA"/>
</dbReference>
<accession>A0A9Q3E7Q7</accession>
<dbReference type="SUPFAM" id="SSF54160">
    <property type="entry name" value="Chromo domain-like"/>
    <property type="match status" value="1"/>
</dbReference>
<name>A0A9Q3E7Q7_9BASI</name>
<dbReference type="CDD" id="cd00024">
    <property type="entry name" value="CD_CSD"/>
    <property type="match status" value="1"/>
</dbReference>
<dbReference type="InterPro" id="IPR056924">
    <property type="entry name" value="SH3_Tf2-1"/>
</dbReference>
<feature type="domain" description="Chromo" evidence="1">
    <location>
        <begin position="49"/>
        <end position="115"/>
    </location>
</feature>
<reference evidence="2" key="1">
    <citation type="submission" date="2021-03" db="EMBL/GenBank/DDBJ databases">
        <title>Draft genome sequence of rust myrtle Austropuccinia psidii MF-1, a brazilian biotype.</title>
        <authorList>
            <person name="Quecine M.C."/>
            <person name="Pachon D.M.R."/>
            <person name="Bonatelli M.L."/>
            <person name="Correr F.H."/>
            <person name="Franceschini L.M."/>
            <person name="Leite T.F."/>
            <person name="Margarido G.R.A."/>
            <person name="Almeida C.A."/>
            <person name="Ferrarezi J.A."/>
            <person name="Labate C.A."/>
        </authorList>
    </citation>
    <scope>NUCLEOTIDE SEQUENCE</scope>
    <source>
        <strain evidence="2">MF-1</strain>
    </source>
</reference>
<sequence>MDKVWLACKNINTKNPTKKLSERWLGPFEVLKKVGSHAYHLKIPFQWNGEARRMEIGSGSGLKTQRGKLWYLLGWKGFSEDPERATWEPTSKLNKSPDVLKDFHSLYPDKSGPNNSRV</sequence>
<dbReference type="InterPro" id="IPR016197">
    <property type="entry name" value="Chromo-like_dom_sf"/>
</dbReference>
<dbReference type="Proteomes" id="UP000765509">
    <property type="component" value="Unassembled WGS sequence"/>
</dbReference>
<dbReference type="AlphaFoldDB" id="A0A9Q3E7Q7"/>
<dbReference type="InterPro" id="IPR000953">
    <property type="entry name" value="Chromo/chromo_shadow_dom"/>
</dbReference>
<evidence type="ECO:0000259" key="1">
    <source>
        <dbReference type="PROSITE" id="PS50013"/>
    </source>
</evidence>
<dbReference type="EMBL" id="AVOT02022975">
    <property type="protein sequence ID" value="MBW0512762.1"/>
    <property type="molecule type" value="Genomic_DNA"/>
</dbReference>
<dbReference type="Gene3D" id="2.40.50.40">
    <property type="match status" value="1"/>
</dbReference>
<proteinExistence type="predicted"/>
<dbReference type="OrthoDB" id="2505365at2759"/>
<evidence type="ECO:0000313" key="3">
    <source>
        <dbReference type="Proteomes" id="UP000765509"/>
    </source>
</evidence>
<keyword evidence="3" id="KW-1185">Reference proteome</keyword>
<organism evidence="2 3">
    <name type="scientific">Austropuccinia psidii MF-1</name>
    <dbReference type="NCBI Taxonomy" id="1389203"/>
    <lineage>
        <taxon>Eukaryota</taxon>
        <taxon>Fungi</taxon>
        <taxon>Dikarya</taxon>
        <taxon>Basidiomycota</taxon>
        <taxon>Pucciniomycotina</taxon>
        <taxon>Pucciniomycetes</taxon>
        <taxon>Pucciniales</taxon>
        <taxon>Sphaerophragmiaceae</taxon>
        <taxon>Austropuccinia</taxon>
    </lineage>
</organism>
<gene>
    <name evidence="2" type="ORF">O181_052477</name>
</gene>
<dbReference type="PROSITE" id="PS50013">
    <property type="entry name" value="CHROMO_2"/>
    <property type="match status" value="1"/>
</dbReference>
<protein>
    <recommendedName>
        <fullName evidence="1">Chromo domain-containing protein</fullName>
    </recommendedName>
</protein>
<evidence type="ECO:0000313" key="2">
    <source>
        <dbReference type="EMBL" id="MBW0512762.1"/>
    </source>
</evidence>
<dbReference type="Pfam" id="PF24626">
    <property type="entry name" value="SH3_Tf2-1"/>
    <property type="match status" value="1"/>
</dbReference>